<keyword evidence="13" id="KW-0508">mRNA splicing</keyword>
<feature type="compositionally biased region" description="Polar residues" evidence="15">
    <location>
        <begin position="2014"/>
        <end position="2031"/>
    </location>
</feature>
<dbReference type="Pfam" id="PF13537">
    <property type="entry name" value="GATase_7"/>
    <property type="match status" value="1"/>
</dbReference>
<comment type="caution">
    <text evidence="20">The sequence shown here is derived from an EMBL/GenBank/DDBJ whole genome shotgun (WGS) entry which is preliminary data.</text>
</comment>
<evidence type="ECO:0000256" key="6">
    <source>
        <dbReference type="ARBA" id="ARBA00022728"/>
    </source>
</evidence>
<dbReference type="Pfam" id="PF07717">
    <property type="entry name" value="OB_NTP_bind"/>
    <property type="match status" value="1"/>
</dbReference>
<dbReference type="GO" id="GO:0003724">
    <property type="term" value="F:RNA helicase activity"/>
    <property type="evidence" value="ECO:0007669"/>
    <property type="project" value="UniProtKB-EC"/>
</dbReference>
<dbReference type="SUPFAM" id="SSF52402">
    <property type="entry name" value="Adenine nucleotide alpha hydrolases-like"/>
    <property type="match status" value="1"/>
</dbReference>
<keyword evidence="4" id="KW-0028">Amino-acid biosynthesis</keyword>
<evidence type="ECO:0000256" key="3">
    <source>
        <dbReference type="ARBA" id="ARBA00012552"/>
    </source>
</evidence>
<dbReference type="CDD" id="cd19511">
    <property type="entry name" value="RecA-like_CDC48_r2-like"/>
    <property type="match status" value="1"/>
</dbReference>
<evidence type="ECO:0000256" key="10">
    <source>
        <dbReference type="ARBA" id="ARBA00022840"/>
    </source>
</evidence>
<dbReference type="InterPro" id="IPR025662">
    <property type="entry name" value="Sigma_54_int_dom_ATP-bd_1"/>
</dbReference>
<evidence type="ECO:0000256" key="12">
    <source>
        <dbReference type="ARBA" id="ARBA00022962"/>
    </source>
</evidence>
<dbReference type="GO" id="GO:0016887">
    <property type="term" value="F:ATP hydrolysis activity"/>
    <property type="evidence" value="ECO:0007669"/>
    <property type="project" value="InterPro"/>
</dbReference>
<evidence type="ECO:0000259" key="19">
    <source>
        <dbReference type="PROSITE" id="PS51278"/>
    </source>
</evidence>
<dbReference type="Gene3D" id="1.10.8.60">
    <property type="match status" value="2"/>
</dbReference>
<dbReference type="SMART" id="SM00490">
    <property type="entry name" value="HELICc"/>
    <property type="match status" value="1"/>
</dbReference>
<dbReference type="InterPro" id="IPR017932">
    <property type="entry name" value="GATase_2_dom"/>
</dbReference>
<dbReference type="InterPro" id="IPR041569">
    <property type="entry name" value="AAA_lid_3"/>
</dbReference>
<dbReference type="FunFam" id="3.40.50.300:FF:001107">
    <property type="entry name" value="Cell division control protein 48-B-like protein"/>
    <property type="match status" value="1"/>
</dbReference>
<dbReference type="SMART" id="SM00487">
    <property type="entry name" value="DEXDc"/>
    <property type="match status" value="1"/>
</dbReference>
<feature type="signal peptide" evidence="16">
    <location>
        <begin position="1"/>
        <end position="16"/>
    </location>
</feature>
<dbReference type="InterPro" id="IPR027417">
    <property type="entry name" value="P-loop_NTPase"/>
</dbReference>
<dbReference type="Proteomes" id="UP000290289">
    <property type="component" value="Chromosome 16"/>
</dbReference>
<dbReference type="SMART" id="SM00847">
    <property type="entry name" value="HA2"/>
    <property type="match status" value="1"/>
</dbReference>
<accession>A0A498HI64</accession>
<dbReference type="CDD" id="cd01991">
    <property type="entry name" value="Asn_synthase_B_C"/>
    <property type="match status" value="1"/>
</dbReference>
<gene>
    <name evidence="20" type="ORF">DVH24_007270</name>
</gene>
<organism evidence="20 21">
    <name type="scientific">Malus domestica</name>
    <name type="common">Apple</name>
    <name type="synonym">Pyrus malus</name>
    <dbReference type="NCBI Taxonomy" id="3750"/>
    <lineage>
        <taxon>Eukaryota</taxon>
        <taxon>Viridiplantae</taxon>
        <taxon>Streptophyta</taxon>
        <taxon>Embryophyta</taxon>
        <taxon>Tracheophyta</taxon>
        <taxon>Spermatophyta</taxon>
        <taxon>Magnoliopsida</taxon>
        <taxon>eudicotyledons</taxon>
        <taxon>Gunneridae</taxon>
        <taxon>Pentapetalae</taxon>
        <taxon>rosids</taxon>
        <taxon>fabids</taxon>
        <taxon>Rosales</taxon>
        <taxon>Rosaceae</taxon>
        <taxon>Amygdaloideae</taxon>
        <taxon>Maleae</taxon>
        <taxon>Malus</taxon>
    </lineage>
</organism>
<dbReference type="InterPro" id="IPR029055">
    <property type="entry name" value="Ntn_hydrolases_N"/>
</dbReference>
<comment type="catalytic activity">
    <reaction evidence="14">
        <text>ATP + H2O = ADP + phosphate + H(+)</text>
        <dbReference type="Rhea" id="RHEA:13065"/>
        <dbReference type="ChEBI" id="CHEBI:15377"/>
        <dbReference type="ChEBI" id="CHEBI:15378"/>
        <dbReference type="ChEBI" id="CHEBI:30616"/>
        <dbReference type="ChEBI" id="CHEBI:43474"/>
        <dbReference type="ChEBI" id="CHEBI:456216"/>
        <dbReference type="EC" id="3.6.4.13"/>
    </reaction>
</comment>
<evidence type="ECO:0000256" key="14">
    <source>
        <dbReference type="ARBA" id="ARBA00047984"/>
    </source>
</evidence>
<dbReference type="PROSITE" id="PS00675">
    <property type="entry name" value="SIGMA54_INTERACT_1"/>
    <property type="match status" value="1"/>
</dbReference>
<keyword evidence="10" id="KW-0067">ATP-binding</keyword>
<dbReference type="CDD" id="cd18791">
    <property type="entry name" value="SF2_C_RHA"/>
    <property type="match status" value="1"/>
</dbReference>
<dbReference type="InterPro" id="IPR007502">
    <property type="entry name" value="Helicase-assoc_dom"/>
</dbReference>
<dbReference type="GO" id="GO:0005524">
    <property type="term" value="F:ATP binding"/>
    <property type="evidence" value="ECO:0007669"/>
    <property type="project" value="UniProtKB-KW"/>
</dbReference>
<keyword evidence="16" id="KW-0732">Signal</keyword>
<dbReference type="GO" id="GO:0006529">
    <property type="term" value="P:asparagine biosynthetic process"/>
    <property type="evidence" value="ECO:0007669"/>
    <property type="project" value="UniProtKB-KW"/>
</dbReference>
<keyword evidence="7" id="KW-0547">Nucleotide-binding</keyword>
<dbReference type="PROSITE" id="PS00690">
    <property type="entry name" value="DEAH_ATP_HELICASE"/>
    <property type="match status" value="1"/>
</dbReference>
<evidence type="ECO:0000256" key="7">
    <source>
        <dbReference type="ARBA" id="ARBA00022741"/>
    </source>
</evidence>
<comment type="similarity">
    <text evidence="1">Belongs to the AAA ATPase family.</text>
</comment>
<dbReference type="Pfam" id="PF00270">
    <property type="entry name" value="DEAD"/>
    <property type="match status" value="1"/>
</dbReference>
<dbReference type="InterPro" id="IPR001962">
    <property type="entry name" value="Asn_synthase"/>
</dbReference>
<dbReference type="CDD" id="cd19503">
    <property type="entry name" value="RecA-like_CDC48_NLV2_r1-like"/>
    <property type="match status" value="1"/>
</dbReference>
<dbReference type="InterPro" id="IPR011709">
    <property type="entry name" value="DEAD-box_helicase_OB_fold"/>
</dbReference>
<dbReference type="InterPro" id="IPR051857">
    <property type="entry name" value="Asn_synthetase_domain"/>
</dbReference>
<evidence type="ECO:0000256" key="11">
    <source>
        <dbReference type="ARBA" id="ARBA00022888"/>
    </source>
</evidence>
<dbReference type="Gene3D" id="3.40.50.300">
    <property type="entry name" value="P-loop containing nucleotide triphosphate hydrolases"/>
    <property type="match status" value="4"/>
</dbReference>
<evidence type="ECO:0000256" key="1">
    <source>
        <dbReference type="ARBA" id="ARBA00006914"/>
    </source>
</evidence>
<dbReference type="FunFam" id="3.40.50.300:FF:001439">
    <property type="entry name" value="Cell division control protein 48 homolog B"/>
    <property type="match status" value="1"/>
</dbReference>
<keyword evidence="5" id="KW-0507">mRNA processing</keyword>
<comment type="similarity">
    <text evidence="2">Belongs to the DEAD box helicase family. DEAH subfamily.</text>
</comment>
<dbReference type="InterPro" id="IPR001650">
    <property type="entry name" value="Helicase_C-like"/>
</dbReference>
<feature type="chain" id="PRO_5019754255" description="RNA helicase" evidence="16">
    <location>
        <begin position="17"/>
        <end position="2060"/>
    </location>
</feature>
<keyword evidence="12" id="KW-0315">Glutamine amidotransferase</keyword>
<dbReference type="GO" id="GO:0004066">
    <property type="term" value="F:asparagine synthase (glutamine-hydrolyzing) activity"/>
    <property type="evidence" value="ECO:0007669"/>
    <property type="project" value="InterPro"/>
</dbReference>
<dbReference type="PANTHER" id="PTHR45937">
    <property type="entry name" value="ASPARAGINE SYNTHETASE DOMAIN-CONTAINING PROTEIN 1"/>
    <property type="match status" value="1"/>
</dbReference>
<dbReference type="SUPFAM" id="SSF52540">
    <property type="entry name" value="P-loop containing nucleoside triphosphate hydrolases"/>
    <property type="match status" value="3"/>
</dbReference>
<keyword evidence="11" id="KW-0061">Asparagine biosynthesis</keyword>
<keyword evidence="6" id="KW-0747">Spliceosome</keyword>
<dbReference type="PROSITE" id="PS51278">
    <property type="entry name" value="GATASE_TYPE_2"/>
    <property type="match status" value="1"/>
</dbReference>
<dbReference type="EMBL" id="RDQH01000342">
    <property type="protein sequence ID" value="RXH70014.1"/>
    <property type="molecule type" value="Genomic_DNA"/>
</dbReference>
<dbReference type="GO" id="GO:0006397">
    <property type="term" value="P:mRNA processing"/>
    <property type="evidence" value="ECO:0007669"/>
    <property type="project" value="UniProtKB-KW"/>
</dbReference>
<dbReference type="PROSITE" id="PS51192">
    <property type="entry name" value="HELICASE_ATP_BIND_1"/>
    <property type="match status" value="1"/>
</dbReference>
<evidence type="ECO:0000313" key="21">
    <source>
        <dbReference type="Proteomes" id="UP000290289"/>
    </source>
</evidence>
<evidence type="ECO:0000256" key="2">
    <source>
        <dbReference type="ARBA" id="ARBA00008792"/>
    </source>
</evidence>
<proteinExistence type="inferred from homology"/>
<dbReference type="Pfam" id="PF17862">
    <property type="entry name" value="AAA_lid_3"/>
    <property type="match status" value="2"/>
</dbReference>
<feature type="region of interest" description="Disordered" evidence="15">
    <location>
        <begin position="2038"/>
        <end position="2060"/>
    </location>
</feature>
<evidence type="ECO:0000259" key="18">
    <source>
        <dbReference type="PROSITE" id="PS51194"/>
    </source>
</evidence>
<evidence type="ECO:0000256" key="5">
    <source>
        <dbReference type="ARBA" id="ARBA00022664"/>
    </source>
</evidence>
<dbReference type="InterPro" id="IPR014001">
    <property type="entry name" value="Helicase_ATP-bd"/>
</dbReference>
<dbReference type="Gene3D" id="1.20.120.1080">
    <property type="match status" value="1"/>
</dbReference>
<dbReference type="PROSITE" id="PS00674">
    <property type="entry name" value="AAA"/>
    <property type="match status" value="1"/>
</dbReference>
<feature type="compositionally biased region" description="Low complexity" evidence="15">
    <location>
        <begin position="1964"/>
        <end position="1979"/>
    </location>
</feature>
<evidence type="ECO:0000313" key="20">
    <source>
        <dbReference type="EMBL" id="RXH70014.1"/>
    </source>
</evidence>
<feature type="compositionally biased region" description="Low complexity" evidence="15">
    <location>
        <begin position="1405"/>
        <end position="1414"/>
    </location>
</feature>
<feature type="domain" description="Helicase C-terminal" evidence="18">
    <location>
        <begin position="1491"/>
        <end position="1666"/>
    </location>
</feature>
<dbReference type="GO" id="GO:0003676">
    <property type="term" value="F:nucleic acid binding"/>
    <property type="evidence" value="ECO:0007669"/>
    <property type="project" value="InterPro"/>
</dbReference>
<evidence type="ECO:0000256" key="16">
    <source>
        <dbReference type="SAM" id="SignalP"/>
    </source>
</evidence>
<dbReference type="InterPro" id="IPR014729">
    <property type="entry name" value="Rossmann-like_a/b/a_fold"/>
</dbReference>
<dbReference type="InterPro" id="IPR048333">
    <property type="entry name" value="HA2_WH"/>
</dbReference>
<evidence type="ECO:0000256" key="9">
    <source>
        <dbReference type="ARBA" id="ARBA00022806"/>
    </source>
</evidence>
<dbReference type="EC" id="3.6.4.13" evidence="3"/>
<dbReference type="InterPro" id="IPR003959">
    <property type="entry name" value="ATPase_AAA_core"/>
</dbReference>
<evidence type="ECO:0000256" key="8">
    <source>
        <dbReference type="ARBA" id="ARBA00022801"/>
    </source>
</evidence>
<feature type="compositionally biased region" description="Polar residues" evidence="15">
    <location>
        <begin position="640"/>
        <end position="652"/>
    </location>
</feature>
<dbReference type="Gene3D" id="3.40.50.620">
    <property type="entry name" value="HUPs"/>
    <property type="match status" value="1"/>
</dbReference>
<feature type="region of interest" description="Disordered" evidence="15">
    <location>
        <begin position="1404"/>
        <end position="1423"/>
    </location>
</feature>
<feature type="region of interest" description="Disordered" evidence="15">
    <location>
        <begin position="640"/>
        <end position="668"/>
    </location>
</feature>
<feature type="compositionally biased region" description="Polar residues" evidence="15">
    <location>
        <begin position="1211"/>
        <end position="1226"/>
    </location>
</feature>
<keyword evidence="21" id="KW-1185">Reference proteome</keyword>
<dbReference type="Pfam" id="PF00733">
    <property type="entry name" value="Asn_synthase"/>
    <property type="match status" value="2"/>
</dbReference>
<keyword evidence="8" id="KW-0378">Hydrolase</keyword>
<dbReference type="SUPFAM" id="SSF56235">
    <property type="entry name" value="N-terminal nucleophile aminohydrolases (Ntn hydrolases)"/>
    <property type="match status" value="1"/>
</dbReference>
<name>A0A498HI64_MALDO</name>
<feature type="region of interest" description="Disordered" evidence="15">
    <location>
        <begin position="1957"/>
        <end position="2005"/>
    </location>
</feature>
<keyword evidence="9" id="KW-0347">Helicase</keyword>
<feature type="compositionally biased region" description="Gly residues" evidence="15">
    <location>
        <begin position="2044"/>
        <end position="2060"/>
    </location>
</feature>
<dbReference type="FunFam" id="1.10.8.60:FF:000038">
    <property type="entry name" value="spermatogenesis-associated protein 5-like protein 1"/>
    <property type="match status" value="1"/>
</dbReference>
<dbReference type="FunFam" id="3.40.50.300:FF:000007">
    <property type="entry name" value="Pre-mRNA-splicing factor ATP-dependent RNA helicase"/>
    <property type="match status" value="1"/>
</dbReference>
<dbReference type="CDD" id="cd17978">
    <property type="entry name" value="DEXHc_DHX33"/>
    <property type="match status" value="1"/>
</dbReference>
<dbReference type="Pfam" id="PF00004">
    <property type="entry name" value="AAA"/>
    <property type="match status" value="2"/>
</dbReference>
<dbReference type="PROSITE" id="PS51194">
    <property type="entry name" value="HELICASE_CTER"/>
    <property type="match status" value="1"/>
</dbReference>
<evidence type="ECO:0000256" key="15">
    <source>
        <dbReference type="SAM" id="MobiDB-lite"/>
    </source>
</evidence>
<dbReference type="GO" id="GO:0008380">
    <property type="term" value="P:RNA splicing"/>
    <property type="evidence" value="ECO:0007669"/>
    <property type="project" value="UniProtKB-KW"/>
</dbReference>
<dbReference type="Pfam" id="PF04408">
    <property type="entry name" value="WHD_HA2"/>
    <property type="match status" value="1"/>
</dbReference>
<dbReference type="InterPro" id="IPR003960">
    <property type="entry name" value="ATPase_AAA_CS"/>
</dbReference>
<dbReference type="InterPro" id="IPR011545">
    <property type="entry name" value="DEAD/DEAH_box_helicase_dom"/>
</dbReference>
<feature type="region of interest" description="Disordered" evidence="15">
    <location>
        <begin position="1210"/>
        <end position="1229"/>
    </location>
</feature>
<dbReference type="Pfam" id="PF21010">
    <property type="entry name" value="HA2_C"/>
    <property type="match status" value="1"/>
</dbReference>
<dbReference type="InterPro" id="IPR002464">
    <property type="entry name" value="DNA/RNA_helicase_DEAH_CS"/>
</dbReference>
<feature type="region of interest" description="Disordered" evidence="15">
    <location>
        <begin position="2014"/>
        <end position="2033"/>
    </location>
</feature>
<dbReference type="InterPro" id="IPR003593">
    <property type="entry name" value="AAA+_ATPase"/>
</dbReference>
<evidence type="ECO:0000256" key="4">
    <source>
        <dbReference type="ARBA" id="ARBA00022605"/>
    </source>
</evidence>
<dbReference type="PANTHER" id="PTHR45937:SF1">
    <property type="entry name" value="ASPARAGINE SYNTHETASE DOMAIN-CONTAINING PROTEIN 1"/>
    <property type="match status" value="1"/>
</dbReference>
<dbReference type="Pfam" id="PF00271">
    <property type="entry name" value="Helicase_C"/>
    <property type="match status" value="1"/>
</dbReference>
<dbReference type="Gene3D" id="3.60.20.10">
    <property type="entry name" value="Glutamine Phosphoribosylpyrophosphate, subunit 1, domain 1"/>
    <property type="match status" value="1"/>
</dbReference>
<evidence type="ECO:0000256" key="13">
    <source>
        <dbReference type="ARBA" id="ARBA00023187"/>
    </source>
</evidence>
<evidence type="ECO:0000259" key="17">
    <source>
        <dbReference type="PROSITE" id="PS51192"/>
    </source>
</evidence>
<feature type="domain" description="Helicase ATP-binding" evidence="17">
    <location>
        <begin position="1259"/>
        <end position="1469"/>
    </location>
</feature>
<protein>
    <recommendedName>
        <fullName evidence="3">RNA helicase</fullName>
        <ecNumber evidence="3">3.6.4.13</ecNumber>
    </recommendedName>
</protein>
<dbReference type="GO" id="GO:0005681">
    <property type="term" value="C:spliceosomal complex"/>
    <property type="evidence" value="ECO:0007669"/>
    <property type="project" value="UniProtKB-KW"/>
</dbReference>
<feature type="domain" description="Glutamine amidotransferase type-2" evidence="19">
    <location>
        <begin position="2"/>
        <end position="276"/>
    </location>
</feature>
<dbReference type="SMART" id="SM00382">
    <property type="entry name" value="AAA"/>
    <property type="match status" value="3"/>
</dbReference>
<reference evidence="20 21" key="1">
    <citation type="submission" date="2018-10" db="EMBL/GenBank/DDBJ databases">
        <title>A high-quality apple genome assembly.</title>
        <authorList>
            <person name="Hu J."/>
        </authorList>
    </citation>
    <scope>NUCLEOTIDE SEQUENCE [LARGE SCALE GENOMIC DNA]</scope>
    <source>
        <strain evidence="21">cv. HFTH1</strain>
        <tissue evidence="20">Young leaf</tissue>
    </source>
</reference>
<dbReference type="STRING" id="3750.A0A498HI64"/>
<dbReference type="FunFam" id="3.40.50.300:FF:000578">
    <property type="entry name" value="probable ATP-dependent RNA helicase DHX35"/>
    <property type="match status" value="1"/>
</dbReference>
<sequence length="2060" mass="226481">MCGIALIIWGIRFDLSSLLLNPTPPLPNSDQLAFAIDDLRKALRRRGPDSLGSTKLLLHSAVSNRLPVREIVSSIEGVVKEEAGCEGDEGKCFSLENYRTPHLHTHFSTVPSSSAELHFLGATLQLRGVSPVVQPLIDSDKNILMVDIEFGFFVKGEIFGGIDIGRDENDGEVLLQLLVQCCSGSVPDVLSRIKGPWAIIYWQESSKTLWFARDAFGRRSLLVHWPTLEDSRFLLSSVSPFSSNERSFDFEAENGTTKLNFWEELRCGIYSISMNAPGLDGILVGEVQKHEWTNGVLEELIKWERTYVEPKPEDLHISHSKTLTGKRDMHSVNSGSIQASISVPAQAVLIALRESVRRRSSLHTIFQAGRHDMEQEFVPVAVLFSGGLDSMIIAALLHECLDPSYDIDLLNVSFDGRSAPDRISARAGVSELRRIAPSRKWKLVEIDAELSTLTFETKHVMSLINPANTYMDLNIGIALWLAAGGDGWVYEENTNYNDEDCQCVKYKSKARILLVGSGADEQCAGYGTHSGGLLYLSWRALNDEMKLDMQRIWKRNLGRDDRCIADNGKEARFPFLDEDVIRILLGFPLWEVANLDQPSGIGDKKILRGVAELLGLYEAASLPKRAIQFGSRIARESNRKNYGSNRAANQASAGKMESHGSTSCSSSNNINKEQWRAEDAIAGNAEALRALRELIIYPLLYSRQAQKLGLKWPRGLLLYGPPGTGKTSLVRAVVRECGAHLIVISPHSVHKAHAGESEKFLREAFAEASSRTLSGKPSVIFIDEIDALCPRRDSRREQDVRIASQLFTLMDSKTSSASVPQVVVVASTNRAEAIDPALRRSGRFDVEVEVTTPTEEERFQILKLYTRKVPLDPNVDLQGIAASCNGFVGADLEALCREAAMSAIKRHSDANKDACAFSLTIEDWKHARSVVSPSITRGVTVEVPKVTWEDIGGLNDLKKKLQQAVEWPIKYASVFSRLGISPMRGILLYGPPGCSKTTLAKAAAHAAQASFFSLSGAELFSMYVGEGEALLRNTFRRARLAAPSIVFFDEADVVAAKRGGSSSNSSTVGERLLSTLLTEMDGLEEAKGVFVLAATNRPHAIDAALVRPGRFDLVLFVQPPDLEGRYEILRVHTRNMRVGDDVDLKRIAKDTEHFTGAELEGLCREAGIVALREDISATVVCNRHFQTAKDSLKPALTKADVDSYLAFGQGRPNNSMKSPNRQFSAGSGNGNVDALATKRKALAQHRKSLPIASVENRLIEEVRKHDTLIIVGETGSGKTTLLSFQLDVVFPVFLFNAGFSGDGKVIGVTQPRRVAAMTVAKRVAEECGGNLGQKVGYSIRFEDVTSSSTRIKYMTDGLLLREALLDPYLSRYSVIIVDEAHERTVQTDVLLGLLKNVQDARSKSLNNLQNTKNQKTNDDMQSKENGAQGFRFLKQYQGRTPLKLIIMSASLDAKIFSEYFGGARAVHIQGRQFPVDIFYTHHSIQDYLDASLTTILQIHLEEGPGDILVFLTGQEEIESAERLVKERLKQLPENSQKLVAVPIYSSLSSEHQMRVFAPAPPGFRKVILATNIAETSLTISGIKYVVDPGFVKARYYDPNKGLESLVVVPVSKAQALQRSGRAGREGPGKCFRLYPEDQFGKLEDSTKPEIKRCNLSNVILQLKALGVDDITGFDFIEKPSRSAIVKSLEQLFVLGALTDDCKLSNPVGIQMARLPLDPIYSKALIVASEFNCLEEMLISVAMLSVESIFFNPRDKIEEVRTAQKSFASPEGDHLTLVNVYRASNEFLEKRSGLSKEKCEKAFRKWCKDNFIHSRSLTNARDIHRQIRGHIEQMGLRITSCGDDVLQFCRCLAASFFLNAALKQPDGTYRALANGEVVSIHPSSVLRNRPECLIYNELVETSRKFIRNTTRIDFFSSTLSASTALRPDLIPTTRVSVKKLENMGRGVSSGGGQSSLNYLFGSGEAPKPAANNAQAAPVPNEGRAVSNEPASKPTAPAPPPEPVDITKAIPAGIHSTSTNNYMRADGQNTGNFITDRPSTKVHAAPGGGSSLGYLFGGPGGN</sequence>